<organism evidence="6 7">
    <name type="scientific">Salimicrobium flavidum</name>
    <dbReference type="NCBI Taxonomy" id="570947"/>
    <lineage>
        <taxon>Bacteria</taxon>
        <taxon>Bacillati</taxon>
        <taxon>Bacillota</taxon>
        <taxon>Bacilli</taxon>
        <taxon>Bacillales</taxon>
        <taxon>Bacillaceae</taxon>
        <taxon>Salimicrobium</taxon>
    </lineage>
</organism>
<evidence type="ECO:0000256" key="1">
    <source>
        <dbReference type="ARBA" id="ARBA00023125"/>
    </source>
</evidence>
<dbReference type="InterPro" id="IPR050090">
    <property type="entry name" value="Tyrosine_recombinase_XerCD"/>
</dbReference>
<dbReference type="AlphaFoldDB" id="A0A1N7JYA8"/>
<dbReference type="EMBL" id="FTOC01000008">
    <property type="protein sequence ID" value="SIS54184.1"/>
    <property type="molecule type" value="Genomic_DNA"/>
</dbReference>
<dbReference type="Pfam" id="PF00589">
    <property type="entry name" value="Phage_integrase"/>
    <property type="match status" value="1"/>
</dbReference>
<reference evidence="7" key="1">
    <citation type="submission" date="2017-01" db="EMBL/GenBank/DDBJ databases">
        <authorList>
            <person name="Varghese N."/>
            <person name="Submissions S."/>
        </authorList>
    </citation>
    <scope>NUCLEOTIDE SEQUENCE [LARGE SCALE GENOMIC DNA]</scope>
    <source>
        <strain evidence="7">DSM 23127</strain>
    </source>
</reference>
<dbReference type="Gene3D" id="1.10.443.10">
    <property type="entry name" value="Intergrase catalytic core"/>
    <property type="match status" value="1"/>
</dbReference>
<dbReference type="STRING" id="570947.SAMN05421687_10837"/>
<accession>A0A1N7JYA8</accession>
<evidence type="ECO:0000313" key="6">
    <source>
        <dbReference type="EMBL" id="SIS54184.1"/>
    </source>
</evidence>
<proteinExistence type="predicted"/>
<evidence type="ECO:0000256" key="3">
    <source>
        <dbReference type="PROSITE-ProRule" id="PRU01248"/>
    </source>
</evidence>
<dbReference type="InterPro" id="IPR025269">
    <property type="entry name" value="SAM-like_dom"/>
</dbReference>
<name>A0A1N7JYA8_9BACI</name>
<dbReference type="SUPFAM" id="SSF56349">
    <property type="entry name" value="DNA breaking-rejoining enzymes"/>
    <property type="match status" value="1"/>
</dbReference>
<dbReference type="Pfam" id="PF13102">
    <property type="entry name" value="Phage_int_SAM_5"/>
    <property type="match status" value="1"/>
</dbReference>
<evidence type="ECO:0000259" key="5">
    <source>
        <dbReference type="PROSITE" id="PS51900"/>
    </source>
</evidence>
<feature type="domain" description="Core-binding (CB)" evidence="5">
    <location>
        <begin position="20"/>
        <end position="116"/>
    </location>
</feature>
<dbReference type="InterPro" id="IPR013762">
    <property type="entry name" value="Integrase-like_cat_sf"/>
</dbReference>
<keyword evidence="7" id="KW-1185">Reference proteome</keyword>
<dbReference type="OrthoDB" id="107900at2"/>
<dbReference type="PROSITE" id="PS51900">
    <property type="entry name" value="CB"/>
    <property type="match status" value="1"/>
</dbReference>
<protein>
    <submittedName>
        <fullName evidence="6">Integrase/recombinase XerD</fullName>
    </submittedName>
</protein>
<dbReference type="PANTHER" id="PTHR30349">
    <property type="entry name" value="PHAGE INTEGRASE-RELATED"/>
    <property type="match status" value="1"/>
</dbReference>
<feature type="domain" description="Tyr recombinase" evidence="4">
    <location>
        <begin position="137"/>
        <end position="319"/>
    </location>
</feature>
<keyword evidence="2" id="KW-0233">DNA recombination</keyword>
<sequence length="333" mass="39339">MPKMRRTTVHAELGNTALNLTLPEALEYVYAFKQSEGLRPETMKDYPLLWRYFTEYLAEHEPDVERVEDITTQIIRKYVGYLQNEHYNEKRQAYGLAPATINIRLRILRSIFNVLHSENIVNKNPMVGVKLLKTDEDKFTPFTKDELHRLLKQPDVKYYASFRDLVAMYLMLDTGIRAREIFNLEMRHVDFKMRCLTLTGDITKNRKPRILPLSNEVIRLLMELVSEVKANFATEYVFTSSRGERYRANSFRKRLYNYRISAGIEKPVSPHSLRHQFCTDYILNGGDLFTLQRIAGHENITTTRKYIQFTSEDIKRKHAEFSPVVALRKKYRR</sequence>
<dbReference type="CDD" id="cd00397">
    <property type="entry name" value="DNA_BRE_C"/>
    <property type="match status" value="1"/>
</dbReference>
<dbReference type="InterPro" id="IPR002104">
    <property type="entry name" value="Integrase_catalytic"/>
</dbReference>
<dbReference type="GO" id="GO:0003677">
    <property type="term" value="F:DNA binding"/>
    <property type="evidence" value="ECO:0007669"/>
    <property type="project" value="UniProtKB-UniRule"/>
</dbReference>
<dbReference type="Gene3D" id="1.10.150.130">
    <property type="match status" value="1"/>
</dbReference>
<evidence type="ECO:0000313" key="7">
    <source>
        <dbReference type="Proteomes" id="UP000187608"/>
    </source>
</evidence>
<dbReference type="InterPro" id="IPR011010">
    <property type="entry name" value="DNA_brk_join_enz"/>
</dbReference>
<dbReference type="InterPro" id="IPR044068">
    <property type="entry name" value="CB"/>
</dbReference>
<evidence type="ECO:0000259" key="4">
    <source>
        <dbReference type="PROSITE" id="PS51898"/>
    </source>
</evidence>
<keyword evidence="1 3" id="KW-0238">DNA-binding</keyword>
<gene>
    <name evidence="6" type="ORF">SAMN05421687_10837</name>
</gene>
<dbReference type="PROSITE" id="PS51898">
    <property type="entry name" value="TYR_RECOMBINASE"/>
    <property type="match status" value="1"/>
</dbReference>
<evidence type="ECO:0000256" key="2">
    <source>
        <dbReference type="ARBA" id="ARBA00023172"/>
    </source>
</evidence>
<dbReference type="Proteomes" id="UP000187608">
    <property type="component" value="Unassembled WGS sequence"/>
</dbReference>
<dbReference type="InterPro" id="IPR010998">
    <property type="entry name" value="Integrase_recombinase_N"/>
</dbReference>
<dbReference type="GO" id="GO:0006310">
    <property type="term" value="P:DNA recombination"/>
    <property type="evidence" value="ECO:0007669"/>
    <property type="project" value="UniProtKB-KW"/>
</dbReference>
<dbReference type="GO" id="GO:0015074">
    <property type="term" value="P:DNA integration"/>
    <property type="evidence" value="ECO:0007669"/>
    <property type="project" value="InterPro"/>
</dbReference>